<name>A0A3Q9G885_9ACTO</name>
<dbReference type="AlphaFoldDB" id="A0A3Q9G885"/>
<dbReference type="KEGG" id="flh:EJ997_11470"/>
<dbReference type="OrthoDB" id="3722616at2"/>
<proteinExistence type="predicted"/>
<accession>A0A3Q9G885</accession>
<keyword evidence="2" id="KW-1185">Reference proteome</keyword>
<organism evidence="1 2">
    <name type="scientific">Flaviflexus ciconiae</name>
    <dbReference type="NCBI Taxonomy" id="2496867"/>
    <lineage>
        <taxon>Bacteria</taxon>
        <taxon>Bacillati</taxon>
        <taxon>Actinomycetota</taxon>
        <taxon>Actinomycetes</taxon>
        <taxon>Actinomycetales</taxon>
        <taxon>Actinomycetaceae</taxon>
        <taxon>Flaviflexus</taxon>
    </lineage>
</organism>
<reference evidence="1 2" key="1">
    <citation type="submission" date="2018-12" db="EMBL/GenBank/DDBJ databases">
        <title>Complete genome sequence of Flaviflexus sp. H23T48.</title>
        <authorList>
            <person name="Bae J.-W."/>
            <person name="Lee J.-Y."/>
        </authorList>
    </citation>
    <scope>NUCLEOTIDE SEQUENCE [LARGE SCALE GENOMIC DNA]</scope>
    <source>
        <strain evidence="1 2">H23T48</strain>
    </source>
</reference>
<evidence type="ECO:0000313" key="1">
    <source>
        <dbReference type="EMBL" id="AZQ77864.1"/>
    </source>
</evidence>
<dbReference type="EMBL" id="CP034593">
    <property type="protein sequence ID" value="AZQ77864.1"/>
    <property type="molecule type" value="Genomic_DNA"/>
</dbReference>
<evidence type="ECO:0000313" key="2">
    <source>
        <dbReference type="Proteomes" id="UP000280344"/>
    </source>
</evidence>
<dbReference type="Proteomes" id="UP000280344">
    <property type="component" value="Chromosome"/>
</dbReference>
<dbReference type="RefSeq" id="WP_126704666.1">
    <property type="nucleotide sequence ID" value="NZ_CP034593.1"/>
</dbReference>
<sequence>MSLFIRTVKTASGATAVQIVYSHRQGHRELKQVGSAHTDEELALLKAKARLEGSAEGLGDI</sequence>
<protein>
    <submittedName>
        <fullName evidence="1">Uncharacterized protein</fullName>
    </submittedName>
</protein>
<gene>
    <name evidence="1" type="ORF">EJ997_11470</name>
</gene>